<dbReference type="SUPFAM" id="SSF55136">
    <property type="entry name" value="Probable bacterial effector-binding domain"/>
    <property type="match status" value="1"/>
</dbReference>
<dbReference type="PANTHER" id="PTHR36444">
    <property type="entry name" value="TRANSCRIPTIONAL REGULATOR PROTEIN YOBU-RELATED"/>
    <property type="match status" value="1"/>
</dbReference>
<dbReference type="PANTHER" id="PTHR36444:SF2">
    <property type="entry name" value="TRANSCRIPTIONAL REGULATOR PROTEIN YOBU-RELATED"/>
    <property type="match status" value="1"/>
</dbReference>
<dbReference type="InterPro" id="IPR010499">
    <property type="entry name" value="AraC_E-bd"/>
</dbReference>
<dbReference type="STRING" id="1925020.BTA30_01675"/>
<dbReference type="InterPro" id="IPR053182">
    <property type="entry name" value="YobU-like_regulator"/>
</dbReference>
<sequence length="159" mass="18529">MSFSHFEKLNTKLFTGISTVTSNEEEASEKGKIPSMWELFQKEKPLPAFQIPRDIIALYSDYETDEHGTYTFSIGTFIEQKQDVFNVMTLPASEYAVFISRRGRIEEVVIETWREIWEWDQKGLRTYTGDFEVYDEKTADRDNAQVAIYVAVKRGIQMS</sequence>
<dbReference type="SMART" id="SM00871">
    <property type="entry name" value="AraC_E_bind"/>
    <property type="match status" value="1"/>
</dbReference>
<proteinExistence type="predicted"/>
<comment type="caution">
    <text evidence="2">The sequence shown here is derived from an EMBL/GenBank/DDBJ whole genome shotgun (WGS) entry which is preliminary data.</text>
</comment>
<dbReference type="AlphaFoldDB" id="A0A5M8RU60"/>
<dbReference type="InterPro" id="IPR029441">
    <property type="entry name" value="Cass2"/>
</dbReference>
<reference evidence="2 3" key="1">
    <citation type="submission" date="2018-08" db="EMBL/GenBank/DDBJ databases">
        <title>Bacillus phenotypic plasticity.</title>
        <authorList>
            <person name="Hurtado E."/>
        </authorList>
    </citation>
    <scope>NUCLEOTIDE SEQUENCE [LARGE SCALE GENOMIC DNA]</scope>
    <source>
        <strain evidence="2 3">427</strain>
    </source>
</reference>
<protein>
    <submittedName>
        <fullName evidence="2">AraC family transcriptional regulator</fullName>
    </submittedName>
</protein>
<organism evidence="2 3">
    <name type="scientific">Bacillus swezeyi</name>
    <dbReference type="NCBI Taxonomy" id="1925020"/>
    <lineage>
        <taxon>Bacteria</taxon>
        <taxon>Bacillati</taxon>
        <taxon>Bacillota</taxon>
        <taxon>Bacilli</taxon>
        <taxon>Bacillales</taxon>
        <taxon>Bacillaceae</taxon>
        <taxon>Bacillus</taxon>
    </lineage>
</organism>
<accession>A0A5M8RU60</accession>
<dbReference type="InterPro" id="IPR011256">
    <property type="entry name" value="Reg_factor_effector_dom_sf"/>
</dbReference>
<dbReference type="Pfam" id="PF14526">
    <property type="entry name" value="Cass2"/>
    <property type="match status" value="1"/>
</dbReference>
<feature type="domain" description="AraC effector-binding" evidence="1">
    <location>
        <begin position="2"/>
        <end position="153"/>
    </location>
</feature>
<dbReference type="Proteomes" id="UP000324326">
    <property type="component" value="Unassembled WGS sequence"/>
</dbReference>
<dbReference type="Gene3D" id="3.20.80.10">
    <property type="entry name" value="Regulatory factor, effector binding domain"/>
    <property type="match status" value="1"/>
</dbReference>
<gene>
    <name evidence="2" type="ORF">DX927_14280</name>
</gene>
<name>A0A5M8RU60_9BACI</name>
<evidence type="ECO:0000313" key="3">
    <source>
        <dbReference type="Proteomes" id="UP000324326"/>
    </source>
</evidence>
<dbReference type="EMBL" id="QSND01000002">
    <property type="protein sequence ID" value="KAA6452195.1"/>
    <property type="molecule type" value="Genomic_DNA"/>
</dbReference>
<dbReference type="RefSeq" id="WP_148957942.1">
    <property type="nucleotide sequence ID" value="NZ_CM125431.1"/>
</dbReference>
<evidence type="ECO:0000313" key="2">
    <source>
        <dbReference type="EMBL" id="KAA6452195.1"/>
    </source>
</evidence>
<evidence type="ECO:0000259" key="1">
    <source>
        <dbReference type="SMART" id="SM00871"/>
    </source>
</evidence>